<feature type="region of interest" description="Disordered" evidence="1">
    <location>
        <begin position="154"/>
        <end position="177"/>
    </location>
</feature>
<evidence type="ECO:0000313" key="3">
    <source>
        <dbReference type="Proteomes" id="UP001159405"/>
    </source>
</evidence>
<comment type="caution">
    <text evidence="2">The sequence shown here is derived from an EMBL/GenBank/DDBJ whole genome shotgun (WGS) entry which is preliminary data.</text>
</comment>
<accession>A0ABN8P2C2</accession>
<gene>
    <name evidence="2" type="ORF">PLOB_00032451</name>
</gene>
<keyword evidence="3" id="KW-1185">Reference proteome</keyword>
<feature type="compositionally biased region" description="Acidic residues" evidence="1">
    <location>
        <begin position="161"/>
        <end position="171"/>
    </location>
</feature>
<sequence>MSCSFSSSDSTCGPTAYAPEDASIIPVRACRKDLSGYLTSLGVSGCRGIGTSNILAEYELILNRAGFYNLSREDTEKMTICPKHRYELSTHFQQLPPRCLYPIHRGEKKSLKNPRRVNKKVSEEMFSLYHVKVPIGSVICSNCRKQHGRMSQELTTCDSKDELEEQGDESNDTGSKISPVEEAEETNLNAAFAFLEVSSDPTSRREEVEITLDRTVCSIEDEDQEVSFWIDEEQSHQESRIDVAYGTKELKLDSGEKITIPNVIRTMVSSRLIKQYISLCQEIGFEPASERTLYRIIDVCSASKQKSMQGLDYFSTEGAQAFETLQIDVNTLEKGGADSTWAREMSKTLQETKRYLKTD</sequence>
<dbReference type="EMBL" id="CALNXK010000042">
    <property type="protein sequence ID" value="CAH3126470.1"/>
    <property type="molecule type" value="Genomic_DNA"/>
</dbReference>
<name>A0ABN8P2C2_9CNID</name>
<organism evidence="2 3">
    <name type="scientific">Porites lobata</name>
    <dbReference type="NCBI Taxonomy" id="104759"/>
    <lineage>
        <taxon>Eukaryota</taxon>
        <taxon>Metazoa</taxon>
        <taxon>Cnidaria</taxon>
        <taxon>Anthozoa</taxon>
        <taxon>Hexacorallia</taxon>
        <taxon>Scleractinia</taxon>
        <taxon>Fungiina</taxon>
        <taxon>Poritidae</taxon>
        <taxon>Porites</taxon>
    </lineage>
</organism>
<dbReference type="Proteomes" id="UP001159405">
    <property type="component" value="Unassembled WGS sequence"/>
</dbReference>
<evidence type="ECO:0000313" key="2">
    <source>
        <dbReference type="EMBL" id="CAH3126470.1"/>
    </source>
</evidence>
<protein>
    <submittedName>
        <fullName evidence="2">Uncharacterized protein</fullName>
    </submittedName>
</protein>
<reference evidence="2 3" key="1">
    <citation type="submission" date="2022-05" db="EMBL/GenBank/DDBJ databases">
        <authorList>
            <consortium name="Genoscope - CEA"/>
            <person name="William W."/>
        </authorList>
    </citation>
    <scope>NUCLEOTIDE SEQUENCE [LARGE SCALE GENOMIC DNA]</scope>
</reference>
<proteinExistence type="predicted"/>
<evidence type="ECO:0000256" key="1">
    <source>
        <dbReference type="SAM" id="MobiDB-lite"/>
    </source>
</evidence>